<dbReference type="PANTHER" id="PTHR11795">
    <property type="entry name" value="BRANCHED-CHAIN AMINO ACID TRANSPORT SYSTEM PERMEASE PROTEIN LIVH"/>
    <property type="match status" value="1"/>
</dbReference>
<dbReference type="InterPro" id="IPR001851">
    <property type="entry name" value="ABC_transp_permease"/>
</dbReference>
<evidence type="ECO:0000256" key="9">
    <source>
        <dbReference type="SAM" id="Phobius"/>
    </source>
</evidence>
<evidence type="ECO:0008006" key="12">
    <source>
        <dbReference type="Google" id="ProtNLM"/>
    </source>
</evidence>
<keyword evidence="7 9" id="KW-0472">Membrane</keyword>
<feature type="transmembrane region" description="Helical" evidence="9">
    <location>
        <begin position="37"/>
        <end position="55"/>
    </location>
</feature>
<dbReference type="EMBL" id="PEXQ01000002">
    <property type="protein sequence ID" value="PIU16602.1"/>
    <property type="molecule type" value="Genomic_DNA"/>
</dbReference>
<evidence type="ECO:0000313" key="11">
    <source>
        <dbReference type="Proteomes" id="UP000229784"/>
    </source>
</evidence>
<evidence type="ECO:0000256" key="8">
    <source>
        <dbReference type="ARBA" id="ARBA00037998"/>
    </source>
</evidence>
<dbReference type="InterPro" id="IPR052157">
    <property type="entry name" value="BCAA_transport_permease"/>
</dbReference>
<name>A0A2M6XVC7_9BACT</name>
<dbReference type="GO" id="GO:0005886">
    <property type="term" value="C:plasma membrane"/>
    <property type="evidence" value="ECO:0007669"/>
    <property type="project" value="UniProtKB-SubCell"/>
</dbReference>
<evidence type="ECO:0000256" key="7">
    <source>
        <dbReference type="ARBA" id="ARBA00023136"/>
    </source>
</evidence>
<evidence type="ECO:0000256" key="1">
    <source>
        <dbReference type="ARBA" id="ARBA00004651"/>
    </source>
</evidence>
<keyword evidence="2" id="KW-0813">Transport</keyword>
<keyword evidence="4 9" id="KW-0812">Transmembrane</keyword>
<gene>
    <name evidence="10" type="ORF">COT20_00045</name>
</gene>
<keyword evidence="5" id="KW-0029">Amino-acid transport</keyword>
<reference evidence="11" key="1">
    <citation type="submission" date="2017-09" db="EMBL/GenBank/DDBJ databases">
        <title>Depth-based differentiation of microbial function through sediment-hosted aquifers and enrichment of novel symbionts in the deep terrestrial subsurface.</title>
        <authorList>
            <person name="Probst A.J."/>
            <person name="Ladd B."/>
            <person name="Jarett J.K."/>
            <person name="Geller-Mcgrath D.E."/>
            <person name="Sieber C.M.K."/>
            <person name="Emerson J.B."/>
            <person name="Anantharaman K."/>
            <person name="Thomas B.C."/>
            <person name="Malmstrom R."/>
            <person name="Stieglmeier M."/>
            <person name="Klingl A."/>
            <person name="Woyke T."/>
            <person name="Ryan C.M."/>
            <person name="Banfield J.F."/>
        </authorList>
    </citation>
    <scope>NUCLEOTIDE SEQUENCE [LARGE SCALE GENOMIC DNA]</scope>
</reference>
<evidence type="ECO:0000256" key="3">
    <source>
        <dbReference type="ARBA" id="ARBA00022475"/>
    </source>
</evidence>
<dbReference type="GO" id="GO:0006865">
    <property type="term" value="P:amino acid transport"/>
    <property type="evidence" value="ECO:0007669"/>
    <property type="project" value="UniProtKB-KW"/>
</dbReference>
<keyword evidence="6 9" id="KW-1133">Transmembrane helix</keyword>
<comment type="similarity">
    <text evidence="8">Belongs to the binding-protein-dependent transport system permease family. LivHM subfamily.</text>
</comment>
<evidence type="ECO:0000256" key="5">
    <source>
        <dbReference type="ARBA" id="ARBA00022970"/>
    </source>
</evidence>
<comment type="caution">
    <text evidence="10">The sequence shown here is derived from an EMBL/GenBank/DDBJ whole genome shotgun (WGS) entry which is preliminary data.</text>
</comment>
<dbReference type="Proteomes" id="UP000229784">
    <property type="component" value="Unassembled WGS sequence"/>
</dbReference>
<dbReference type="GO" id="GO:0022857">
    <property type="term" value="F:transmembrane transporter activity"/>
    <property type="evidence" value="ECO:0007669"/>
    <property type="project" value="InterPro"/>
</dbReference>
<feature type="transmembrane region" description="Helical" evidence="9">
    <location>
        <begin position="6"/>
        <end position="30"/>
    </location>
</feature>
<dbReference type="AlphaFoldDB" id="A0A2M6XVC7"/>
<evidence type="ECO:0000313" key="10">
    <source>
        <dbReference type="EMBL" id="PIU16602.1"/>
    </source>
</evidence>
<organism evidence="10 11">
    <name type="scientific">bacterium (Candidatus Gribaldobacteria) CG08_land_8_20_14_0_20_39_15</name>
    <dbReference type="NCBI Taxonomy" id="2014273"/>
    <lineage>
        <taxon>Bacteria</taxon>
        <taxon>Candidatus Gribaldobacteria</taxon>
    </lineage>
</organism>
<sequence>MISMFLQLLINGLVTGAIYALVSSGFFLIYTCKFVHFAHGSVIALAGYFLYLFFALLGLNFWVAVILAIIFAAFFGLAVNCQPYLYFREWKNCLGE</sequence>
<accession>A0A2M6XVC7</accession>
<dbReference type="Pfam" id="PF02653">
    <property type="entry name" value="BPD_transp_2"/>
    <property type="match status" value="1"/>
</dbReference>
<protein>
    <recommendedName>
        <fullName evidence="12">Branched-chain amino acid ABC transporter permease</fullName>
    </recommendedName>
</protein>
<keyword evidence="3" id="KW-1003">Cell membrane</keyword>
<feature type="transmembrane region" description="Helical" evidence="9">
    <location>
        <begin position="61"/>
        <end position="81"/>
    </location>
</feature>
<comment type="subcellular location">
    <subcellularLocation>
        <location evidence="1">Cell membrane</location>
        <topology evidence="1">Multi-pass membrane protein</topology>
    </subcellularLocation>
</comment>
<evidence type="ECO:0000256" key="6">
    <source>
        <dbReference type="ARBA" id="ARBA00022989"/>
    </source>
</evidence>
<evidence type="ECO:0000256" key="2">
    <source>
        <dbReference type="ARBA" id="ARBA00022448"/>
    </source>
</evidence>
<evidence type="ECO:0000256" key="4">
    <source>
        <dbReference type="ARBA" id="ARBA00022692"/>
    </source>
</evidence>
<proteinExistence type="inferred from homology"/>
<dbReference type="PANTHER" id="PTHR11795:SF445">
    <property type="entry name" value="AMINO ACID ABC TRANSPORTER PERMEASE PROTEIN"/>
    <property type="match status" value="1"/>
</dbReference>